<evidence type="ECO:0000256" key="5">
    <source>
        <dbReference type="ARBA" id="ARBA00022692"/>
    </source>
</evidence>
<dbReference type="RefSeq" id="WP_377575104.1">
    <property type="nucleotide sequence ID" value="NZ_JBHTKA010000001.1"/>
</dbReference>
<dbReference type="EMBL" id="JBHTKA010000001">
    <property type="protein sequence ID" value="MFD0998424.1"/>
    <property type="molecule type" value="Genomic_DNA"/>
</dbReference>
<evidence type="ECO:0000256" key="6">
    <source>
        <dbReference type="ARBA" id="ARBA00023136"/>
    </source>
</evidence>
<organism evidence="9 10">
    <name type="scientific">Ohtaekwangia kribbensis</name>
    <dbReference type="NCBI Taxonomy" id="688913"/>
    <lineage>
        <taxon>Bacteria</taxon>
        <taxon>Pseudomonadati</taxon>
        <taxon>Bacteroidota</taxon>
        <taxon>Cytophagia</taxon>
        <taxon>Cytophagales</taxon>
        <taxon>Fulvivirgaceae</taxon>
        <taxon>Ohtaekwangia</taxon>
    </lineage>
</organism>
<keyword evidence="10" id="KW-1185">Reference proteome</keyword>
<evidence type="ECO:0000256" key="1">
    <source>
        <dbReference type="ARBA" id="ARBA00004442"/>
    </source>
</evidence>
<dbReference type="PANTHER" id="PTHR30026:SF20">
    <property type="entry name" value="OUTER MEMBRANE PROTEIN TOLC"/>
    <property type="match status" value="1"/>
</dbReference>
<evidence type="ECO:0000256" key="8">
    <source>
        <dbReference type="SAM" id="SignalP"/>
    </source>
</evidence>
<comment type="similarity">
    <text evidence="2">Belongs to the outer membrane factor (OMF) (TC 1.B.17) family.</text>
</comment>
<evidence type="ECO:0000256" key="4">
    <source>
        <dbReference type="ARBA" id="ARBA00022452"/>
    </source>
</evidence>
<gene>
    <name evidence="9" type="ORF">ACFQ21_03860</name>
</gene>
<dbReference type="SUPFAM" id="SSF56954">
    <property type="entry name" value="Outer membrane efflux proteins (OEP)"/>
    <property type="match status" value="1"/>
</dbReference>
<keyword evidence="6" id="KW-0472">Membrane</keyword>
<sequence>MKRFYQILLLCLIVPPGAFAQQADTASYTLEQCVKYALENTVDVKNARVDAQISEARVKETFGIGLPQVSGEVSLQHNQKLPRFFSTYATAQGFAGQDENGNPLLDIPGLQPNDVVASPNFFQLPSSGNASITINQLLFSSTYLVGLKAAGTYKELAYKTEQQTQIQVVENVTKAYYAVLVNNERINLFDNNIARVDSLLRSTTAMNKNGFAEEIDVDRIKVTLNNLKSERLKFINLQNLSLTLLKFQMNYPMDQPLAVEGTLDNFQVSENIAAEYEQGFDPQNRIEYKVLSTQRELQKLDIKNKYSNSLPSLSGFANLGYTTQSPNVSGLFKTNTEMEETSQIGPDKWYSFSSFGVSLKIPLFSGLQRNYQVQQAKLSLLKIENSFTSLRQSIDLSIQQNTVTYQNSIETLKSQRENMELAEKVARVTKIKYEQGVGSNIEVTDAESSLREAQVNYYNALYDAIIAKVDLDKAYAKIDPSQYTTAQPAK</sequence>
<feature type="signal peptide" evidence="8">
    <location>
        <begin position="1"/>
        <end position="20"/>
    </location>
</feature>
<evidence type="ECO:0000313" key="10">
    <source>
        <dbReference type="Proteomes" id="UP001597112"/>
    </source>
</evidence>
<evidence type="ECO:0000256" key="2">
    <source>
        <dbReference type="ARBA" id="ARBA00007613"/>
    </source>
</evidence>
<dbReference type="PANTHER" id="PTHR30026">
    <property type="entry name" value="OUTER MEMBRANE PROTEIN TOLC"/>
    <property type="match status" value="1"/>
</dbReference>
<dbReference type="Gene3D" id="1.20.1600.10">
    <property type="entry name" value="Outer membrane efflux proteins (OEP)"/>
    <property type="match status" value="1"/>
</dbReference>
<dbReference type="InterPro" id="IPR051906">
    <property type="entry name" value="TolC-like"/>
</dbReference>
<keyword evidence="8" id="KW-0732">Signal</keyword>
<evidence type="ECO:0000313" key="9">
    <source>
        <dbReference type="EMBL" id="MFD0998424.1"/>
    </source>
</evidence>
<name>A0ABW3JXY2_9BACT</name>
<dbReference type="Proteomes" id="UP001597112">
    <property type="component" value="Unassembled WGS sequence"/>
</dbReference>
<evidence type="ECO:0000256" key="7">
    <source>
        <dbReference type="ARBA" id="ARBA00023237"/>
    </source>
</evidence>
<comment type="caution">
    <text evidence="9">The sequence shown here is derived from an EMBL/GenBank/DDBJ whole genome shotgun (WGS) entry which is preliminary data.</text>
</comment>
<protein>
    <submittedName>
        <fullName evidence="9">TolC family protein</fullName>
    </submittedName>
</protein>
<reference evidence="10" key="1">
    <citation type="journal article" date="2019" name="Int. J. Syst. Evol. Microbiol.">
        <title>The Global Catalogue of Microorganisms (GCM) 10K type strain sequencing project: providing services to taxonomists for standard genome sequencing and annotation.</title>
        <authorList>
            <consortium name="The Broad Institute Genomics Platform"/>
            <consortium name="The Broad Institute Genome Sequencing Center for Infectious Disease"/>
            <person name="Wu L."/>
            <person name="Ma J."/>
        </authorList>
    </citation>
    <scope>NUCLEOTIDE SEQUENCE [LARGE SCALE GENOMIC DNA]</scope>
    <source>
        <strain evidence="10">CCUG 58938</strain>
    </source>
</reference>
<dbReference type="Pfam" id="PF02321">
    <property type="entry name" value="OEP"/>
    <property type="match status" value="1"/>
</dbReference>
<keyword evidence="4" id="KW-1134">Transmembrane beta strand</keyword>
<accession>A0ABW3JXY2</accession>
<dbReference type="InterPro" id="IPR003423">
    <property type="entry name" value="OMP_efflux"/>
</dbReference>
<feature type="chain" id="PRO_5046558118" evidence="8">
    <location>
        <begin position="21"/>
        <end position="490"/>
    </location>
</feature>
<keyword evidence="5" id="KW-0812">Transmembrane</keyword>
<comment type="subcellular location">
    <subcellularLocation>
        <location evidence="1">Cell outer membrane</location>
    </subcellularLocation>
</comment>
<evidence type="ECO:0000256" key="3">
    <source>
        <dbReference type="ARBA" id="ARBA00022448"/>
    </source>
</evidence>
<keyword evidence="3" id="KW-0813">Transport</keyword>
<proteinExistence type="inferred from homology"/>
<keyword evidence="7" id="KW-0998">Cell outer membrane</keyword>